<dbReference type="Gene3D" id="3.30.70.1210">
    <property type="entry name" value="Crispr-associated protein, domain 2"/>
    <property type="match status" value="1"/>
</dbReference>
<proteinExistence type="predicted"/>
<dbReference type="Proteomes" id="UP000240542">
    <property type="component" value="Unassembled WGS sequence"/>
</dbReference>
<dbReference type="Pfam" id="PF08798">
    <property type="entry name" value="CRISPR_assoc"/>
    <property type="match status" value="1"/>
</dbReference>
<dbReference type="EMBL" id="PYGA01000001">
    <property type="protein sequence ID" value="PSL01016.1"/>
    <property type="molecule type" value="Genomic_DNA"/>
</dbReference>
<accession>A0A2P8DUX1</accession>
<dbReference type="AlphaFoldDB" id="A0A2P8DUX1"/>
<dbReference type="SUPFAM" id="SSF117987">
    <property type="entry name" value="CRISPR-associated protein"/>
    <property type="match status" value="2"/>
</dbReference>
<comment type="caution">
    <text evidence="2">The sequence shown here is derived from an EMBL/GenBank/DDBJ whole genome shotgun (WGS) entry which is preliminary data.</text>
</comment>
<gene>
    <name evidence="2" type="ORF">CLV63_101495</name>
</gene>
<sequence length="213" mass="23767">MLWRVDDNAKSEVFLYLVSPAAPDLTHLEEQAGWPTTPTWRTFEYDTFLSKLAKGDVWGFRLTANPVHSIRRKDGEPTKVTAHITPRHQMGWLLQRQDAAGFRIVEKPHGQRRLPDGDDLELIVRDRRDRAFEKTDKADRSDGSEGSDRPDGSARTAETGGARGRKNRVTLVTATFDGRLEVTDPAALRRTLTAGLGRAKAYGCGLMTLAPVE</sequence>
<feature type="region of interest" description="Disordered" evidence="1">
    <location>
        <begin position="133"/>
        <end position="166"/>
    </location>
</feature>
<dbReference type="SMART" id="SM01101">
    <property type="entry name" value="CRISPR_assoc"/>
    <property type="match status" value="1"/>
</dbReference>
<reference evidence="2 3" key="1">
    <citation type="submission" date="2018-03" db="EMBL/GenBank/DDBJ databases">
        <title>Genomic Encyclopedia of Archaeal and Bacterial Type Strains, Phase II (KMG-II): from individual species to whole genera.</title>
        <authorList>
            <person name="Goeker M."/>
        </authorList>
    </citation>
    <scope>NUCLEOTIDE SEQUENCE [LARGE SCALE GENOMIC DNA]</scope>
    <source>
        <strain evidence="2 3">DSM 45312</strain>
    </source>
</reference>
<keyword evidence="3" id="KW-1185">Reference proteome</keyword>
<protein>
    <submittedName>
        <fullName evidence="2">CRISPR system Cascade subunit CasE</fullName>
    </submittedName>
</protein>
<feature type="compositionally biased region" description="Basic and acidic residues" evidence="1">
    <location>
        <begin position="133"/>
        <end position="152"/>
    </location>
</feature>
<evidence type="ECO:0000313" key="2">
    <source>
        <dbReference type="EMBL" id="PSL01016.1"/>
    </source>
</evidence>
<organism evidence="2 3">
    <name type="scientific">Murinocardiopsis flavida</name>
    <dbReference type="NCBI Taxonomy" id="645275"/>
    <lineage>
        <taxon>Bacteria</taxon>
        <taxon>Bacillati</taxon>
        <taxon>Actinomycetota</taxon>
        <taxon>Actinomycetes</taxon>
        <taxon>Streptosporangiales</taxon>
        <taxon>Nocardiopsidaceae</taxon>
        <taxon>Murinocardiopsis</taxon>
    </lineage>
</organism>
<evidence type="ECO:0000313" key="3">
    <source>
        <dbReference type="Proteomes" id="UP000240542"/>
    </source>
</evidence>
<evidence type="ECO:0000256" key="1">
    <source>
        <dbReference type="SAM" id="MobiDB-lite"/>
    </source>
</evidence>
<dbReference type="NCBIfam" id="TIGR01907">
    <property type="entry name" value="casE_Cse3"/>
    <property type="match status" value="1"/>
</dbReference>
<dbReference type="CDD" id="cd09727">
    <property type="entry name" value="Cas6_I-E"/>
    <property type="match status" value="1"/>
</dbReference>
<dbReference type="InterPro" id="IPR010179">
    <property type="entry name" value="CRISPR-assoc_prot_Cse3"/>
</dbReference>
<name>A0A2P8DUX1_9ACTN</name>